<dbReference type="OrthoDB" id="9157651at2"/>
<evidence type="ECO:0000313" key="2">
    <source>
        <dbReference type="Proteomes" id="UP000060699"/>
    </source>
</evidence>
<dbReference type="AlphaFoldDB" id="A0A0U3CZ74"/>
<keyword evidence="2" id="KW-1185">Reference proteome</keyword>
<dbReference type="EMBL" id="CP013729">
    <property type="protein sequence ID" value="ALV06662.1"/>
    <property type="molecule type" value="Genomic_DNA"/>
</dbReference>
<sequence>MSDRELLKVAALAIEEHAAWVERNEARAALRRKLKAADVDRFPLTESDWDPDEWAEWQVLLGAASKAQAKLGVRRVATRRAITRGVICAKPETKAQAVPEGWKLVPVEPTEAMGIAGGIALEASSAHDIIGPLIDAWSAMLAAAPQPATSEQRKPLTDEQLQELKAKHLWKPYVAQEWVEETDSRPGYYKEVQRGYDDFIGFARAIEAAHGIRSTGGEHE</sequence>
<gene>
    <name evidence="1" type="ORF">RD2015_2190</name>
</gene>
<dbReference type="Proteomes" id="UP000060699">
    <property type="component" value="Chromosome"/>
</dbReference>
<name>A0A0U3CZ74_9BURK</name>
<dbReference type="KEGG" id="rdp:RD2015_2190"/>
<accession>A0A0U3CZ74</accession>
<protein>
    <submittedName>
        <fullName evidence="1">Uncharacterized protein</fullName>
    </submittedName>
</protein>
<evidence type="ECO:0000313" key="1">
    <source>
        <dbReference type="EMBL" id="ALV06662.1"/>
    </source>
</evidence>
<reference evidence="1 2" key="1">
    <citation type="submission" date="2015-12" db="EMBL/GenBank/DDBJ databases">
        <title>Complete genome of Roseateles depolymerans KCTC 42856.</title>
        <authorList>
            <person name="Kim K.M."/>
        </authorList>
    </citation>
    <scope>NUCLEOTIDE SEQUENCE [LARGE SCALE GENOMIC DNA]</scope>
    <source>
        <strain evidence="1 2">KCTC 42856</strain>
    </source>
</reference>
<organism evidence="1 2">
    <name type="scientific">Roseateles depolymerans</name>
    <dbReference type="NCBI Taxonomy" id="76731"/>
    <lineage>
        <taxon>Bacteria</taxon>
        <taxon>Pseudomonadati</taxon>
        <taxon>Pseudomonadota</taxon>
        <taxon>Betaproteobacteria</taxon>
        <taxon>Burkholderiales</taxon>
        <taxon>Sphaerotilaceae</taxon>
        <taxon>Roseateles</taxon>
    </lineage>
</organism>
<dbReference type="STRING" id="76731.RD2015_2190"/>
<proteinExistence type="predicted"/>
<dbReference type="RefSeq" id="WP_058934904.1">
    <property type="nucleotide sequence ID" value="NZ_CP013729.1"/>
</dbReference>